<sequence>MEMMLNGIKYKYVSTKAFGHKVMSYVNTGVIGGPDQWTNDTETNLSSPIENIEQFYDICDQLDRVYN</sequence>
<reference evidence="1 2" key="1">
    <citation type="journal article" date="2014" name="PLoS Genet.">
        <title>Comparative Genomic Analysis of N2-Fixing and Non-N2-Fixing Paenibacillus spp.: Organization, Evolution and Expression of the Nitrogen Fixation Genes.</title>
        <authorList>
            <person name="Xie J.B."/>
            <person name="Du Z."/>
            <person name="Bai L."/>
            <person name="Tian C."/>
            <person name="Zhang Y."/>
            <person name="Xie J.Y."/>
            <person name="Wang T."/>
            <person name="Liu X."/>
            <person name="Chen X."/>
            <person name="Cheng Q."/>
            <person name="Chen S."/>
            <person name="Li J."/>
        </authorList>
    </citation>
    <scope>NUCLEOTIDE SEQUENCE [LARGE SCALE GENOMIC DNA]</scope>
    <source>
        <strain evidence="1 2">T27</strain>
    </source>
</reference>
<gene>
    <name evidence="1" type="ORF">PSAB_06040</name>
</gene>
<dbReference type="HOGENOM" id="CLU_2808428_0_0_9"/>
<organism evidence="1 2">
    <name type="scientific">Paenibacillus sabinae T27</name>
    <dbReference type="NCBI Taxonomy" id="1268072"/>
    <lineage>
        <taxon>Bacteria</taxon>
        <taxon>Bacillati</taxon>
        <taxon>Bacillota</taxon>
        <taxon>Bacilli</taxon>
        <taxon>Bacillales</taxon>
        <taxon>Paenibacillaceae</taxon>
        <taxon>Paenibacillus</taxon>
    </lineage>
</organism>
<dbReference type="Proteomes" id="UP000019772">
    <property type="component" value="Chromosome"/>
</dbReference>
<protein>
    <submittedName>
        <fullName evidence="1">Uncharacterized protein</fullName>
    </submittedName>
</protein>
<dbReference type="RefSeq" id="WP_025333708.1">
    <property type="nucleotide sequence ID" value="NZ_CP004078.1"/>
</dbReference>
<proteinExistence type="predicted"/>
<dbReference type="AlphaFoldDB" id="X4ZWQ8"/>
<dbReference type="KEGG" id="psab:PSAB_06040"/>
<name>X4ZWQ8_9BACL</name>
<evidence type="ECO:0000313" key="1">
    <source>
        <dbReference type="EMBL" id="AHV96144.1"/>
    </source>
</evidence>
<evidence type="ECO:0000313" key="2">
    <source>
        <dbReference type="Proteomes" id="UP000019772"/>
    </source>
</evidence>
<accession>X4ZWQ8</accession>
<keyword evidence="2" id="KW-1185">Reference proteome</keyword>
<dbReference type="EMBL" id="CP004078">
    <property type="protein sequence ID" value="AHV96144.1"/>
    <property type="molecule type" value="Genomic_DNA"/>
</dbReference>